<organism evidence="6">
    <name type="scientific">Capitella teleta</name>
    <name type="common">Polychaete worm</name>
    <dbReference type="NCBI Taxonomy" id="283909"/>
    <lineage>
        <taxon>Eukaryota</taxon>
        <taxon>Metazoa</taxon>
        <taxon>Spiralia</taxon>
        <taxon>Lophotrochozoa</taxon>
        <taxon>Annelida</taxon>
        <taxon>Polychaeta</taxon>
        <taxon>Sedentaria</taxon>
        <taxon>Scolecida</taxon>
        <taxon>Capitellidae</taxon>
        <taxon>Capitella</taxon>
    </lineage>
</organism>
<feature type="coiled-coil region" evidence="4">
    <location>
        <begin position="506"/>
        <end position="533"/>
    </location>
</feature>
<feature type="compositionally biased region" description="Basic and acidic residues" evidence="5">
    <location>
        <begin position="661"/>
        <end position="673"/>
    </location>
</feature>
<sequence length="731" mass="81910">MSKKIRDRHQMNIEFRGDLEDISRPTSNRQRPGPPKSNNAHSSNSAYCLKGSNAFTASLELLSPEEIASKEFDLALEDLDSSSETSEDDGETISNMNTIRTSDIFHITEPAFQNQREDTVCQSLSSDFIDEDLLAAKQLALFEDETDTEIEVGSDEEQGIIAEIKAEITNQVRGEMQEELGVYREAKERLNREKEPEEDPLEGLDPKVKDAILRMRKLDKVLEKKIRREKAVKKDRILLQRRLRKELEELDQGKKSGTVDEKRNMEKFLALALPPSHSIELEVNELDNDEEVKGCLAVVPFIVDGGVLLDDSESECVTPVFQTQVPEDESRTSSKSADQSDARGPASAATTSGRSQGGSSASSRFTGRSKSSTESKAARKKRKDFIKRNMELAGDAANTIAMTDDEKHRIEGLLSDLEVIPEMELFDNSNPYQIVLSTAEGFRPSEDEIKRLDQIDDRLRALLPPEDFNSICSTPLSTVPSEQASSLFTHSEQSRAIDYELLGERALKDNKEHRDLQQRLNEIEQDLTAMTQAVDREMVCPTLSEEQLQQLLDQCARTMTRASAETELLSTSRSGLTAEQSSLYDNPPKLPDHVLQELLADARMSLEATEPHYEQSSARGNSESLLIESVNEDTMKELLQNPRTTSRMSRDNSLTSMLSSRSERRPFLPEIDPKGTMSTQKLSDSRPRSGNSGLTVHNQLGENVDHMTPRPPSDARKSGEGRNRSRNSFDN</sequence>
<proteinExistence type="inferred from homology"/>
<feature type="compositionally biased region" description="Polar residues" evidence="5">
    <location>
        <begin position="676"/>
        <end position="701"/>
    </location>
</feature>
<evidence type="ECO:0000256" key="2">
    <source>
        <dbReference type="ARBA" id="ARBA00019480"/>
    </source>
</evidence>
<evidence type="ECO:0000256" key="3">
    <source>
        <dbReference type="ARBA" id="ARBA00023054"/>
    </source>
</evidence>
<dbReference type="Proteomes" id="UP000014760">
    <property type="component" value="Unassembled WGS sequence"/>
</dbReference>
<feature type="compositionally biased region" description="Polar residues" evidence="5">
    <location>
        <begin position="641"/>
        <end position="660"/>
    </location>
</feature>
<evidence type="ECO:0000313" key="8">
    <source>
        <dbReference type="Proteomes" id="UP000014760"/>
    </source>
</evidence>
<evidence type="ECO:0000256" key="1">
    <source>
        <dbReference type="ARBA" id="ARBA00010495"/>
    </source>
</evidence>
<feature type="compositionally biased region" description="Polar residues" evidence="5">
    <location>
        <begin position="566"/>
        <end position="584"/>
    </location>
</feature>
<keyword evidence="3 4" id="KW-0175">Coiled coil</keyword>
<dbReference type="Pfam" id="PF15554">
    <property type="entry name" value="FSIP1"/>
    <property type="match status" value="2"/>
</dbReference>
<dbReference type="AlphaFoldDB" id="R7TS94"/>
<evidence type="ECO:0000313" key="6">
    <source>
        <dbReference type="EMBL" id="ELT93890.1"/>
    </source>
</evidence>
<protein>
    <recommendedName>
        <fullName evidence="2">Fibrous sheath-interacting protein 1</fullName>
    </recommendedName>
</protein>
<feature type="compositionally biased region" description="Low complexity" evidence="5">
    <location>
        <begin position="346"/>
        <end position="364"/>
    </location>
</feature>
<dbReference type="EMBL" id="AMQN01012531">
    <property type="status" value="NOT_ANNOTATED_CDS"/>
    <property type="molecule type" value="Genomic_DNA"/>
</dbReference>
<feature type="region of interest" description="Disordered" evidence="5">
    <location>
        <begin position="321"/>
        <end position="382"/>
    </location>
</feature>
<feature type="region of interest" description="Disordered" evidence="5">
    <location>
        <begin position="566"/>
        <end position="589"/>
    </location>
</feature>
<dbReference type="EnsemblMetazoa" id="CapteT222096">
    <property type="protein sequence ID" value="CapteP222096"/>
    <property type="gene ID" value="CapteG222096"/>
</dbReference>
<feature type="region of interest" description="Disordered" evidence="5">
    <location>
        <begin position="1"/>
        <end position="45"/>
    </location>
</feature>
<feature type="region of interest" description="Disordered" evidence="5">
    <location>
        <begin position="640"/>
        <end position="731"/>
    </location>
</feature>
<dbReference type="STRING" id="283909.R7TS94"/>
<dbReference type="PANTHER" id="PTHR22012">
    <property type="entry name" value="FIBROUS SHEATH INTERACTING PROTEIN 1"/>
    <property type="match status" value="1"/>
</dbReference>
<evidence type="ECO:0000313" key="7">
    <source>
        <dbReference type="EnsemblMetazoa" id="CapteP222096"/>
    </source>
</evidence>
<evidence type="ECO:0000256" key="4">
    <source>
        <dbReference type="SAM" id="Coils"/>
    </source>
</evidence>
<dbReference type="OMA" id="YDFDSTS"/>
<feature type="compositionally biased region" description="Basic and acidic residues" evidence="5">
    <location>
        <begin position="8"/>
        <end position="23"/>
    </location>
</feature>
<reference evidence="8" key="1">
    <citation type="submission" date="2012-12" db="EMBL/GenBank/DDBJ databases">
        <authorList>
            <person name="Hellsten U."/>
            <person name="Grimwood J."/>
            <person name="Chapman J.A."/>
            <person name="Shapiro H."/>
            <person name="Aerts A."/>
            <person name="Otillar R.P."/>
            <person name="Terry A.Y."/>
            <person name="Boore J.L."/>
            <person name="Simakov O."/>
            <person name="Marletaz F."/>
            <person name="Cho S.-J."/>
            <person name="Edsinger-Gonzales E."/>
            <person name="Havlak P."/>
            <person name="Kuo D.-H."/>
            <person name="Larsson T."/>
            <person name="Lv J."/>
            <person name="Arendt D."/>
            <person name="Savage R."/>
            <person name="Osoegawa K."/>
            <person name="de Jong P."/>
            <person name="Lindberg D.R."/>
            <person name="Seaver E.C."/>
            <person name="Weisblat D.A."/>
            <person name="Putnam N.H."/>
            <person name="Grigoriev I.V."/>
            <person name="Rokhsar D.S."/>
        </authorList>
    </citation>
    <scope>NUCLEOTIDE SEQUENCE</scope>
    <source>
        <strain evidence="8">I ESC-2004</strain>
    </source>
</reference>
<dbReference type="PANTHER" id="PTHR22012:SF2">
    <property type="entry name" value="FIBROUS SHEATH-INTERACTING PROTEIN 1"/>
    <property type="match status" value="1"/>
</dbReference>
<dbReference type="OrthoDB" id="9946895at2759"/>
<dbReference type="EMBL" id="KB309584">
    <property type="protein sequence ID" value="ELT93890.1"/>
    <property type="molecule type" value="Genomic_DNA"/>
</dbReference>
<gene>
    <name evidence="6" type="ORF">CAPTEDRAFT_222096</name>
</gene>
<reference evidence="6 8" key="2">
    <citation type="journal article" date="2013" name="Nature">
        <title>Insights into bilaterian evolution from three spiralian genomes.</title>
        <authorList>
            <person name="Simakov O."/>
            <person name="Marletaz F."/>
            <person name="Cho S.J."/>
            <person name="Edsinger-Gonzales E."/>
            <person name="Havlak P."/>
            <person name="Hellsten U."/>
            <person name="Kuo D.H."/>
            <person name="Larsson T."/>
            <person name="Lv J."/>
            <person name="Arendt D."/>
            <person name="Savage R."/>
            <person name="Osoegawa K."/>
            <person name="de Jong P."/>
            <person name="Grimwood J."/>
            <person name="Chapman J.A."/>
            <person name="Shapiro H."/>
            <person name="Aerts A."/>
            <person name="Otillar R.P."/>
            <person name="Terry A.Y."/>
            <person name="Boore J.L."/>
            <person name="Grigoriev I.V."/>
            <person name="Lindberg D.R."/>
            <person name="Seaver E.C."/>
            <person name="Weisblat D.A."/>
            <person name="Putnam N.H."/>
            <person name="Rokhsar D.S."/>
        </authorList>
    </citation>
    <scope>NUCLEOTIDE SEQUENCE</scope>
    <source>
        <strain evidence="6 8">I ESC-2004</strain>
    </source>
</reference>
<keyword evidence="8" id="KW-1185">Reference proteome</keyword>
<dbReference type="HOGENOM" id="CLU_379103_0_0_1"/>
<name>R7TS94_CAPTE</name>
<evidence type="ECO:0000256" key="5">
    <source>
        <dbReference type="SAM" id="MobiDB-lite"/>
    </source>
</evidence>
<comment type="similarity">
    <text evidence="1">Belongs to the FSIP1 family.</text>
</comment>
<feature type="compositionally biased region" description="Basic and acidic residues" evidence="5">
    <location>
        <begin position="703"/>
        <end position="731"/>
    </location>
</feature>
<accession>R7TS94</accession>
<reference evidence="7" key="3">
    <citation type="submission" date="2015-06" db="UniProtKB">
        <authorList>
            <consortium name="EnsemblMetazoa"/>
        </authorList>
    </citation>
    <scope>IDENTIFICATION</scope>
</reference>
<feature type="compositionally biased region" description="Polar residues" evidence="5">
    <location>
        <begin position="24"/>
        <end position="45"/>
    </location>
</feature>
<dbReference type="InterPro" id="IPR026246">
    <property type="entry name" value="Fsip1"/>
</dbReference>